<proteinExistence type="predicted"/>
<protein>
    <submittedName>
        <fullName evidence="1">Uncharacterized protein</fullName>
    </submittedName>
</protein>
<name>A0A841KCM3_9HYPH</name>
<reference evidence="1 2" key="1">
    <citation type="submission" date="2020-08" db="EMBL/GenBank/DDBJ databases">
        <title>Genomic Encyclopedia of Type Strains, Phase IV (KMG-IV): sequencing the most valuable type-strain genomes for metagenomic binning, comparative biology and taxonomic classification.</title>
        <authorList>
            <person name="Goeker M."/>
        </authorList>
    </citation>
    <scope>NUCLEOTIDE SEQUENCE [LARGE SCALE GENOMIC DNA]</scope>
    <source>
        <strain evidence="1 2">DSM 101465</strain>
    </source>
</reference>
<accession>A0A841KCM3</accession>
<evidence type="ECO:0000313" key="1">
    <source>
        <dbReference type="EMBL" id="MBB6167746.1"/>
    </source>
</evidence>
<dbReference type="AlphaFoldDB" id="A0A841KCM3"/>
<comment type="caution">
    <text evidence="1">The sequence shown here is derived from an EMBL/GenBank/DDBJ whole genome shotgun (WGS) entry which is preliminary data.</text>
</comment>
<dbReference type="Proteomes" id="UP000588017">
    <property type="component" value="Unassembled WGS sequence"/>
</dbReference>
<dbReference type="EMBL" id="JACHEH010000003">
    <property type="protein sequence ID" value="MBB6167746.1"/>
    <property type="molecule type" value="Genomic_DNA"/>
</dbReference>
<organism evidence="1 2">
    <name type="scientific">Chelatococcus composti</name>
    <dbReference type="NCBI Taxonomy" id="1743235"/>
    <lineage>
        <taxon>Bacteria</taxon>
        <taxon>Pseudomonadati</taxon>
        <taxon>Pseudomonadota</taxon>
        <taxon>Alphaproteobacteria</taxon>
        <taxon>Hyphomicrobiales</taxon>
        <taxon>Chelatococcaceae</taxon>
        <taxon>Chelatococcus</taxon>
    </lineage>
</organism>
<sequence>MSLLGALKLASTLIVMAVVGLAAISPAFDFGIFIGGVTLGGYLFQLLENL</sequence>
<dbReference type="RefSeq" id="WP_156953508.1">
    <property type="nucleotide sequence ID" value="NZ_BMHX01000003.1"/>
</dbReference>
<gene>
    <name evidence="1" type="ORF">HNQ73_001369</name>
</gene>
<keyword evidence="2" id="KW-1185">Reference proteome</keyword>
<evidence type="ECO:0000313" key="2">
    <source>
        <dbReference type="Proteomes" id="UP000588017"/>
    </source>
</evidence>